<dbReference type="Gene3D" id="2.130.10.10">
    <property type="entry name" value="YVTN repeat-like/Quinoprotein amine dehydrogenase"/>
    <property type="match status" value="1"/>
</dbReference>
<dbReference type="RefSeq" id="XP_001891049.1">
    <property type="nucleotide sequence ID" value="XM_001891014.1"/>
</dbReference>
<feature type="repeat" description="WD" evidence="3">
    <location>
        <begin position="208"/>
        <end position="249"/>
    </location>
</feature>
<reference evidence="4 5" key="1">
    <citation type="journal article" date="2008" name="Nature">
        <title>The genome of Laccaria bicolor provides insights into mycorrhizal symbiosis.</title>
        <authorList>
            <person name="Martin F."/>
            <person name="Aerts A."/>
            <person name="Ahren D."/>
            <person name="Brun A."/>
            <person name="Danchin E.G.J."/>
            <person name="Duchaussoy F."/>
            <person name="Gibon J."/>
            <person name="Kohler A."/>
            <person name="Lindquist E."/>
            <person name="Pereda V."/>
            <person name="Salamov A."/>
            <person name="Shapiro H.J."/>
            <person name="Wuyts J."/>
            <person name="Blaudez D."/>
            <person name="Buee M."/>
            <person name="Brokstein P."/>
            <person name="Canbaeck B."/>
            <person name="Cohen D."/>
            <person name="Courty P.E."/>
            <person name="Coutinho P.M."/>
            <person name="Delaruelle C."/>
            <person name="Detter J.C."/>
            <person name="Deveau A."/>
            <person name="DiFazio S."/>
            <person name="Duplessis S."/>
            <person name="Fraissinet-Tachet L."/>
            <person name="Lucic E."/>
            <person name="Frey-Klett P."/>
            <person name="Fourrey C."/>
            <person name="Feussner I."/>
            <person name="Gay G."/>
            <person name="Grimwood J."/>
            <person name="Hoegger P.J."/>
            <person name="Jain P."/>
            <person name="Kilaru S."/>
            <person name="Labbe J."/>
            <person name="Lin Y.C."/>
            <person name="Legue V."/>
            <person name="Le Tacon F."/>
            <person name="Marmeisse R."/>
            <person name="Melayah D."/>
            <person name="Montanini B."/>
            <person name="Muratet M."/>
            <person name="Nehls U."/>
            <person name="Niculita-Hirzel H."/>
            <person name="Oudot-Le Secq M.P."/>
            <person name="Peter M."/>
            <person name="Quesneville H."/>
            <person name="Rajashekar B."/>
            <person name="Reich M."/>
            <person name="Rouhier N."/>
            <person name="Schmutz J."/>
            <person name="Yin T."/>
            <person name="Chalot M."/>
            <person name="Henrissat B."/>
            <person name="Kuees U."/>
            <person name="Lucas S."/>
            <person name="Van de Peer Y."/>
            <person name="Podila G.K."/>
            <person name="Polle A."/>
            <person name="Pukkila P.J."/>
            <person name="Richardson P.M."/>
            <person name="Rouze P."/>
            <person name="Sanders I.R."/>
            <person name="Stajich J.E."/>
            <person name="Tunlid A."/>
            <person name="Tuskan G."/>
            <person name="Grigoriev I.V."/>
        </authorList>
    </citation>
    <scope>NUCLEOTIDE SEQUENCE [LARGE SCALE GENOMIC DNA]</scope>
    <source>
        <strain evidence="5">S238N-H82 / ATCC MYA-4686</strain>
    </source>
</reference>
<keyword evidence="2" id="KW-0677">Repeat</keyword>
<evidence type="ECO:0000313" key="4">
    <source>
        <dbReference type="EMBL" id="EDQ98298.1"/>
    </source>
</evidence>
<dbReference type="KEGG" id="lbc:LACBIDRAFT_398844"/>
<dbReference type="PANTHER" id="PTHR19848:SF8">
    <property type="entry name" value="F-BOX AND WD REPEAT DOMAIN CONTAINING 7"/>
    <property type="match status" value="1"/>
</dbReference>
<organism evidence="5">
    <name type="scientific">Laccaria bicolor (strain S238N-H82 / ATCC MYA-4686)</name>
    <name type="common">Bicoloured deceiver</name>
    <name type="synonym">Laccaria laccata var. bicolor</name>
    <dbReference type="NCBI Taxonomy" id="486041"/>
    <lineage>
        <taxon>Eukaryota</taxon>
        <taxon>Fungi</taxon>
        <taxon>Dikarya</taxon>
        <taxon>Basidiomycota</taxon>
        <taxon>Agaricomycotina</taxon>
        <taxon>Agaricomycetes</taxon>
        <taxon>Agaricomycetidae</taxon>
        <taxon>Agaricales</taxon>
        <taxon>Agaricineae</taxon>
        <taxon>Hydnangiaceae</taxon>
        <taxon>Laccaria</taxon>
    </lineage>
</organism>
<dbReference type="SUPFAM" id="SSF50978">
    <property type="entry name" value="WD40 repeat-like"/>
    <property type="match status" value="1"/>
</dbReference>
<keyword evidence="5" id="KW-1185">Reference proteome</keyword>
<dbReference type="EMBL" id="DS547352">
    <property type="protein sequence ID" value="EDQ98298.1"/>
    <property type="molecule type" value="Genomic_DNA"/>
</dbReference>
<dbReference type="PROSITE" id="PS00678">
    <property type="entry name" value="WD_REPEATS_1"/>
    <property type="match status" value="2"/>
</dbReference>
<dbReference type="InterPro" id="IPR001680">
    <property type="entry name" value="WD40_rpt"/>
</dbReference>
<evidence type="ECO:0000256" key="1">
    <source>
        <dbReference type="ARBA" id="ARBA00022574"/>
    </source>
</evidence>
<keyword evidence="1 3" id="KW-0853">WD repeat</keyword>
<dbReference type="InterPro" id="IPR019775">
    <property type="entry name" value="WD40_repeat_CS"/>
</dbReference>
<dbReference type="HOGENOM" id="CLU_973397_0_0_1"/>
<evidence type="ECO:0000256" key="3">
    <source>
        <dbReference type="PROSITE-ProRule" id="PRU00221"/>
    </source>
</evidence>
<dbReference type="InterPro" id="IPR015943">
    <property type="entry name" value="WD40/YVTN_repeat-like_dom_sf"/>
</dbReference>
<dbReference type="PRINTS" id="PR00320">
    <property type="entry name" value="GPROTEINBRPT"/>
</dbReference>
<dbReference type="STRING" id="486041.B0E4D3"/>
<dbReference type="AlphaFoldDB" id="B0E4D3"/>
<dbReference type="InParanoid" id="B0E4D3"/>
<sequence>MLPGQSTTVCGAVYGSGWTTSSPEITFQLLGKTVDILGGHRSDLKLSPSIEIWPRIADLRHSNEKCYQDRAQQFVEQFTDPDGRQAVYDQLVEELRKPALEPEITFQLLGKTVDILGGHRSDLKLSPSIEICPRIADLRHSNEKCYQERAQQFLEQFTDSCIFILSGHIASIQSVALSPDGRCVVSGSCDRTIRIWDAETGKPVGEPFREHTDEINSVAFSPDGRRIVSGSDDKTIRIWDVEMGKPVGEPLQGHTDWIASVAFSQYFTVPHLFLQEWDHSSGIPEE</sequence>
<evidence type="ECO:0000313" key="5">
    <source>
        <dbReference type="Proteomes" id="UP000001194"/>
    </source>
</evidence>
<gene>
    <name evidence="4" type="ORF">LACBIDRAFT_398844</name>
</gene>
<dbReference type="Proteomes" id="UP000001194">
    <property type="component" value="Unassembled WGS sequence"/>
</dbReference>
<proteinExistence type="predicted"/>
<feature type="repeat" description="WD" evidence="3">
    <location>
        <begin position="165"/>
        <end position="206"/>
    </location>
</feature>
<dbReference type="OrthoDB" id="2615105at2759"/>
<dbReference type="PANTHER" id="PTHR19848">
    <property type="entry name" value="WD40 REPEAT PROTEIN"/>
    <property type="match status" value="1"/>
</dbReference>
<name>B0E4D3_LACBS</name>
<dbReference type="Pfam" id="PF00400">
    <property type="entry name" value="WD40"/>
    <property type="match status" value="2"/>
</dbReference>
<dbReference type="InterPro" id="IPR036322">
    <property type="entry name" value="WD40_repeat_dom_sf"/>
</dbReference>
<accession>B0E4D3</accession>
<dbReference type="GeneID" id="6086706"/>
<dbReference type="PROSITE" id="PS50294">
    <property type="entry name" value="WD_REPEATS_REGION"/>
    <property type="match status" value="2"/>
</dbReference>
<dbReference type="InterPro" id="IPR020472">
    <property type="entry name" value="WD40_PAC1"/>
</dbReference>
<dbReference type="PROSITE" id="PS50082">
    <property type="entry name" value="WD_REPEATS_2"/>
    <property type="match status" value="2"/>
</dbReference>
<protein>
    <submittedName>
        <fullName evidence="4">Predicted protein</fullName>
    </submittedName>
</protein>
<dbReference type="SMART" id="SM00320">
    <property type="entry name" value="WD40"/>
    <property type="match status" value="2"/>
</dbReference>
<evidence type="ECO:0000256" key="2">
    <source>
        <dbReference type="ARBA" id="ARBA00022737"/>
    </source>
</evidence>